<dbReference type="VEuPathDB" id="ToxoDB:BESB_031410"/>
<dbReference type="RefSeq" id="XP_029215276.1">
    <property type="nucleotide sequence ID" value="XM_029361809.1"/>
</dbReference>
<feature type="compositionally biased region" description="Basic and acidic residues" evidence="1">
    <location>
        <begin position="82"/>
        <end position="96"/>
    </location>
</feature>
<keyword evidence="3" id="KW-1185">Reference proteome</keyword>
<feature type="compositionally biased region" description="Basic and acidic residues" evidence="1">
    <location>
        <begin position="43"/>
        <end position="70"/>
    </location>
</feature>
<organism evidence="2 3">
    <name type="scientific">Besnoitia besnoiti</name>
    <name type="common">Apicomplexan protozoan</name>
    <dbReference type="NCBI Taxonomy" id="94643"/>
    <lineage>
        <taxon>Eukaryota</taxon>
        <taxon>Sar</taxon>
        <taxon>Alveolata</taxon>
        <taxon>Apicomplexa</taxon>
        <taxon>Conoidasida</taxon>
        <taxon>Coccidia</taxon>
        <taxon>Eucoccidiorida</taxon>
        <taxon>Eimeriorina</taxon>
        <taxon>Sarcocystidae</taxon>
        <taxon>Besnoitia</taxon>
    </lineage>
</organism>
<evidence type="ECO:0000256" key="1">
    <source>
        <dbReference type="SAM" id="MobiDB-lite"/>
    </source>
</evidence>
<evidence type="ECO:0000313" key="2">
    <source>
        <dbReference type="EMBL" id="PFH31267.1"/>
    </source>
</evidence>
<gene>
    <name evidence="2" type="ORF">BESB_031410</name>
</gene>
<evidence type="ECO:0000313" key="3">
    <source>
        <dbReference type="Proteomes" id="UP000224006"/>
    </source>
</evidence>
<sequence length="96" mass="10559">MATLVSLARAGADEGRRRGESRGDRGTPGGGCSPALRSATAETTERRRPEVHVRRKLPAEEHGESDDTKNWRRHRVSALTPHEGEQWNGRDGHVAP</sequence>
<feature type="compositionally biased region" description="Basic and acidic residues" evidence="1">
    <location>
        <begin position="11"/>
        <end position="25"/>
    </location>
</feature>
<dbReference type="GeneID" id="40308193"/>
<feature type="region of interest" description="Disordered" evidence="1">
    <location>
        <begin position="1"/>
        <end position="96"/>
    </location>
</feature>
<dbReference type="AlphaFoldDB" id="A0A2A9M6K7"/>
<reference evidence="2 3" key="1">
    <citation type="submission" date="2017-09" db="EMBL/GenBank/DDBJ databases">
        <title>Genome sequencing of Besnoitia besnoiti strain Bb-Ger1.</title>
        <authorList>
            <person name="Schares G."/>
            <person name="Venepally P."/>
            <person name="Lorenzi H.A."/>
        </authorList>
    </citation>
    <scope>NUCLEOTIDE SEQUENCE [LARGE SCALE GENOMIC DNA]</scope>
    <source>
        <strain evidence="2 3">Bb-Ger1</strain>
    </source>
</reference>
<protein>
    <submittedName>
        <fullName evidence="2">Uncharacterized protein</fullName>
    </submittedName>
</protein>
<name>A0A2A9M6K7_BESBE</name>
<dbReference type="EMBL" id="NWUJ01000016">
    <property type="protein sequence ID" value="PFH31267.1"/>
    <property type="molecule type" value="Genomic_DNA"/>
</dbReference>
<dbReference type="KEGG" id="bbes:BESB_031410"/>
<proteinExistence type="predicted"/>
<accession>A0A2A9M6K7</accession>
<comment type="caution">
    <text evidence="2">The sequence shown here is derived from an EMBL/GenBank/DDBJ whole genome shotgun (WGS) entry which is preliminary data.</text>
</comment>
<dbReference type="Proteomes" id="UP000224006">
    <property type="component" value="Chromosome XIII"/>
</dbReference>